<dbReference type="EMBL" id="CAKOGL010000017">
    <property type="protein sequence ID" value="CAH2097123.1"/>
    <property type="molecule type" value="Genomic_DNA"/>
</dbReference>
<reference evidence="5" key="1">
    <citation type="submission" date="2022-03" db="EMBL/GenBank/DDBJ databases">
        <authorList>
            <person name="Tunstrom K."/>
        </authorList>
    </citation>
    <scope>NUCLEOTIDE SEQUENCE</scope>
</reference>
<keyword evidence="3" id="KW-0732">Signal</keyword>
<comment type="caution">
    <text evidence="5">The sequence shown here is derived from an EMBL/GenBank/DDBJ whole genome shotgun (WGS) entry which is preliminary data.</text>
</comment>
<dbReference type="GO" id="GO:0005576">
    <property type="term" value="C:extracellular region"/>
    <property type="evidence" value="ECO:0007669"/>
    <property type="project" value="UniProtKB-SubCell"/>
</dbReference>
<keyword evidence="6" id="KW-1185">Reference proteome</keyword>
<dbReference type="CDD" id="cd05380">
    <property type="entry name" value="CAP_euk"/>
    <property type="match status" value="1"/>
</dbReference>
<dbReference type="SUPFAM" id="SSF55797">
    <property type="entry name" value="PR-1-like"/>
    <property type="match status" value="1"/>
</dbReference>
<sequence length="785" mass="91249">MYELLQINILSLMYAVVTECSQVIDKEYQKSINVTDYCTDFEGCEEGTHVMCLHYDPNRLIGPACSGAVNITITPDYAQLILGIMNKIRSRVTKGIVKGRDGVNLPRAYGVYRLNWDEELATFAQVWANQCRLASDLCRSSKKFPKVGQALGLSRFTIYGWRPISLPDSPNTTTITPEKVKYAITSVMSAWYSTKDQVTPEHIKEFGDGSKRMLQNQFLHLVYENVTHIGCGISAYREYVFHSDHAPLYHNSVQIVCNFSSRFQTGTRIYTTEPPTQTGFTVRCGCPLGYDEDEDCLCFESGRQLPYSCKNNNRCKPSVVVLPIFNVEDAPKELRDLGNNNATLPMNANETFDRYSLLTNHKIANNPGMRNTLDSFRKSKVDRYHADVRSRYFGINRGSRKSRHRTVTPYYIPKIGKGRRSKQSIFSIVPIFELSIRKTNPIKHEKIVKKFKKDVAPRRDFSEAKKLVATYLDKKRSSNTFKVNMEADGYISKGHLAFNSVNNSLTNEKIKDRRNNFYSHQNMSINDLNITTIMNRTENKKLPNEGKDSTLTSLLDKLEEDINEKQFNTKEKEVFDTKIRKIYGTVVGKSDFESEYKLIADSNNYSKIDEVDNYYLKPDDRDIYRDEYFESIIPKDLKKKLVNYNGHLRFSKDNDNTGLIKYPTLNVNYNEFENIEMRNLYDVKKRPETNFRKNLSLRNFYLRNVDDEDFIDIDRRRYYDSKLENLRKKIDLIKGNRYKNKVRKDRKLRPVRPTKPVEDQNTQIRPKEALNSFYVADRARFLHGF</sequence>
<feature type="domain" description="SCP" evidence="4">
    <location>
        <begin position="76"/>
        <end position="265"/>
    </location>
</feature>
<evidence type="ECO:0000256" key="1">
    <source>
        <dbReference type="ARBA" id="ARBA00004613"/>
    </source>
</evidence>
<dbReference type="Gene3D" id="3.40.33.10">
    <property type="entry name" value="CAP"/>
    <property type="match status" value="1"/>
</dbReference>
<feature type="chain" id="PRO_5043728907" description="SCP domain-containing protein" evidence="3">
    <location>
        <begin position="21"/>
        <end position="785"/>
    </location>
</feature>
<dbReference type="Proteomes" id="UP001153954">
    <property type="component" value="Unassembled WGS sequence"/>
</dbReference>
<organism evidence="5 6">
    <name type="scientific">Euphydryas editha</name>
    <name type="common">Edith's checkerspot</name>
    <dbReference type="NCBI Taxonomy" id="104508"/>
    <lineage>
        <taxon>Eukaryota</taxon>
        <taxon>Metazoa</taxon>
        <taxon>Ecdysozoa</taxon>
        <taxon>Arthropoda</taxon>
        <taxon>Hexapoda</taxon>
        <taxon>Insecta</taxon>
        <taxon>Pterygota</taxon>
        <taxon>Neoptera</taxon>
        <taxon>Endopterygota</taxon>
        <taxon>Lepidoptera</taxon>
        <taxon>Glossata</taxon>
        <taxon>Ditrysia</taxon>
        <taxon>Papilionoidea</taxon>
        <taxon>Nymphalidae</taxon>
        <taxon>Nymphalinae</taxon>
        <taxon>Euphydryas</taxon>
    </lineage>
</organism>
<accession>A0AAU9UDE5</accession>
<dbReference type="AlphaFoldDB" id="A0AAU9UDE5"/>
<dbReference type="InterPro" id="IPR014044">
    <property type="entry name" value="CAP_dom"/>
</dbReference>
<dbReference type="SMART" id="SM00198">
    <property type="entry name" value="SCP"/>
    <property type="match status" value="1"/>
</dbReference>
<name>A0AAU9UDE5_EUPED</name>
<dbReference type="Pfam" id="PF00188">
    <property type="entry name" value="CAP"/>
    <property type="match status" value="1"/>
</dbReference>
<evidence type="ECO:0000256" key="2">
    <source>
        <dbReference type="ARBA" id="ARBA00022525"/>
    </source>
</evidence>
<evidence type="ECO:0000313" key="5">
    <source>
        <dbReference type="EMBL" id="CAH2097123.1"/>
    </source>
</evidence>
<evidence type="ECO:0000256" key="3">
    <source>
        <dbReference type="SAM" id="SignalP"/>
    </source>
</evidence>
<comment type="subcellular location">
    <subcellularLocation>
        <location evidence="1">Secreted</location>
    </subcellularLocation>
</comment>
<protein>
    <recommendedName>
        <fullName evidence="4">SCP domain-containing protein</fullName>
    </recommendedName>
</protein>
<keyword evidence="2" id="KW-0964">Secreted</keyword>
<feature type="signal peptide" evidence="3">
    <location>
        <begin position="1"/>
        <end position="20"/>
    </location>
</feature>
<gene>
    <name evidence="5" type="ORF">EEDITHA_LOCUS12384</name>
</gene>
<proteinExistence type="predicted"/>
<evidence type="ECO:0000313" key="6">
    <source>
        <dbReference type="Proteomes" id="UP001153954"/>
    </source>
</evidence>
<dbReference type="InterPro" id="IPR035940">
    <property type="entry name" value="CAP_sf"/>
</dbReference>
<evidence type="ECO:0000259" key="4">
    <source>
        <dbReference type="SMART" id="SM00198"/>
    </source>
</evidence>